<proteinExistence type="predicted"/>
<keyword evidence="1" id="KW-0472">Membrane</keyword>
<feature type="transmembrane region" description="Helical" evidence="1">
    <location>
        <begin position="118"/>
        <end position="138"/>
    </location>
</feature>
<dbReference type="Proteomes" id="UP000245916">
    <property type="component" value="Unassembled WGS sequence"/>
</dbReference>
<name>A0A2U2IYM5_9SPHN</name>
<evidence type="ECO:0000313" key="2">
    <source>
        <dbReference type="EMBL" id="PWG01158.1"/>
    </source>
</evidence>
<feature type="transmembrane region" description="Helical" evidence="1">
    <location>
        <begin position="61"/>
        <end position="82"/>
    </location>
</feature>
<feature type="transmembrane region" description="Helical" evidence="1">
    <location>
        <begin position="17"/>
        <end position="40"/>
    </location>
</feature>
<dbReference type="EMBL" id="QFFF01000002">
    <property type="protein sequence ID" value="PWG01158.1"/>
    <property type="molecule type" value="Genomic_DNA"/>
</dbReference>
<keyword evidence="1" id="KW-0812">Transmembrane</keyword>
<reference evidence="2 3" key="1">
    <citation type="submission" date="2018-05" db="EMBL/GenBank/DDBJ databases">
        <title>Genome of Sphingosinicella humi QZX222.</title>
        <authorList>
            <person name="Qiao Z."/>
            <person name="Wang G."/>
        </authorList>
    </citation>
    <scope>NUCLEOTIDE SEQUENCE [LARGE SCALE GENOMIC DNA]</scope>
    <source>
        <strain evidence="2 3">QZX222</strain>
    </source>
</reference>
<sequence length="229" mass="24924">MIERGLSIVTTAAASRLFAIILAVDATLIVIHIYVVSWTYHWDTTWTKIDQEDSISEAWENLKLILSGMALLLSAAVTRRVAMLPLALGLLYLAVDNHFAIHERIGARMNDRPLLGEIVFSAALALTLGAIAALSAYFSSQRERGAVLAIVVCLTLFGGFAVGADAVHYIFHESPLLNQPLTVVEDGGELLAISVLTAICVVIVRQDLARRPVRAQARVTIIREEELAP</sequence>
<accession>A0A2U2IYM5</accession>
<gene>
    <name evidence="2" type="ORF">DF286_13505</name>
</gene>
<dbReference type="AlphaFoldDB" id="A0A2U2IYM5"/>
<feature type="transmembrane region" description="Helical" evidence="1">
    <location>
        <begin position="190"/>
        <end position="208"/>
    </location>
</feature>
<organism evidence="2 3">
    <name type="scientific">Allosphingosinicella humi</name>
    <dbReference type="NCBI Taxonomy" id="2068657"/>
    <lineage>
        <taxon>Bacteria</taxon>
        <taxon>Pseudomonadati</taxon>
        <taxon>Pseudomonadota</taxon>
        <taxon>Alphaproteobacteria</taxon>
        <taxon>Sphingomonadales</taxon>
        <taxon>Sphingomonadaceae</taxon>
        <taxon>Allosphingosinicella</taxon>
    </lineage>
</organism>
<keyword evidence="1" id="KW-1133">Transmembrane helix</keyword>
<feature type="transmembrane region" description="Helical" evidence="1">
    <location>
        <begin position="145"/>
        <end position="170"/>
    </location>
</feature>
<comment type="caution">
    <text evidence="2">The sequence shown here is derived from an EMBL/GenBank/DDBJ whole genome shotgun (WGS) entry which is preliminary data.</text>
</comment>
<evidence type="ECO:0000313" key="3">
    <source>
        <dbReference type="Proteomes" id="UP000245916"/>
    </source>
</evidence>
<evidence type="ECO:0000256" key="1">
    <source>
        <dbReference type="SAM" id="Phobius"/>
    </source>
</evidence>
<keyword evidence="3" id="KW-1185">Reference proteome</keyword>
<protein>
    <submittedName>
        <fullName evidence="2">Uncharacterized protein</fullName>
    </submittedName>
</protein>